<evidence type="ECO:0000256" key="1">
    <source>
        <dbReference type="SAM" id="MobiDB-lite"/>
    </source>
</evidence>
<dbReference type="InterPro" id="IPR007055">
    <property type="entry name" value="BON_dom"/>
</dbReference>
<gene>
    <name evidence="3" type="primary">osmY</name>
    <name evidence="3" type="ORF">GCM10011502_20590</name>
</gene>
<dbReference type="EMBL" id="BMKE01000016">
    <property type="protein sequence ID" value="GGB47122.1"/>
    <property type="molecule type" value="Genomic_DNA"/>
</dbReference>
<comment type="caution">
    <text evidence="3">The sequence shown here is derived from an EMBL/GenBank/DDBJ whole genome shotgun (WGS) entry which is preliminary data.</text>
</comment>
<reference evidence="4" key="1">
    <citation type="journal article" date="2019" name="Int. J. Syst. Evol. Microbiol.">
        <title>The Global Catalogue of Microorganisms (GCM) 10K type strain sequencing project: providing services to taxonomists for standard genome sequencing and annotation.</title>
        <authorList>
            <consortium name="The Broad Institute Genomics Platform"/>
            <consortium name="The Broad Institute Genome Sequencing Center for Infectious Disease"/>
            <person name="Wu L."/>
            <person name="Ma J."/>
        </authorList>
    </citation>
    <scope>NUCLEOTIDE SEQUENCE [LARGE SCALE GENOMIC DNA]</scope>
    <source>
        <strain evidence="4">CGMCC 1.15923</strain>
    </source>
</reference>
<evidence type="ECO:0000313" key="4">
    <source>
        <dbReference type="Proteomes" id="UP000646152"/>
    </source>
</evidence>
<dbReference type="Pfam" id="PF04972">
    <property type="entry name" value="BON"/>
    <property type="match status" value="2"/>
</dbReference>
<feature type="domain" description="BON" evidence="2">
    <location>
        <begin position="163"/>
        <end position="231"/>
    </location>
</feature>
<dbReference type="InterPro" id="IPR014004">
    <property type="entry name" value="Transpt-assoc_nodulatn_dom_bac"/>
</dbReference>
<evidence type="ECO:0000313" key="3">
    <source>
        <dbReference type="EMBL" id="GGB47122.1"/>
    </source>
</evidence>
<dbReference type="InterPro" id="IPR051686">
    <property type="entry name" value="Lipoprotein_DolP"/>
</dbReference>
<dbReference type="SMART" id="SM00749">
    <property type="entry name" value="BON"/>
    <property type="match status" value="2"/>
</dbReference>
<sequence>MLSSALASGAALAEDTLSDKASMMSTKAENAAERTGDKLDHAADKAGNAVENTANKAGSAVESTVDKADNLAERTADKTGDFMGDSIITTKVKAQLLDNEAIESGDISVETKSGVVTLSGFVASQEQIKGAIELAGKVEGVTSVSDKLIVKGEEEQSLPEYADDAITTSAVKAKLLTDGVVPSLGVSVETHNGVVQLTGEVETREQASQAEQIAKSVDGVQSVKNDLKIKQS</sequence>
<evidence type="ECO:0000259" key="2">
    <source>
        <dbReference type="PROSITE" id="PS50914"/>
    </source>
</evidence>
<dbReference type="PANTHER" id="PTHR34606:SF11">
    <property type="entry name" value="OSMOTICALLY-INDUCIBLE PROTEIN Y"/>
    <property type="match status" value="1"/>
</dbReference>
<name>A0ABQ1IM74_9GAMM</name>
<accession>A0ABQ1IM74</accession>
<dbReference type="PANTHER" id="PTHR34606">
    <property type="entry name" value="BON DOMAIN-CONTAINING PROTEIN"/>
    <property type="match status" value="1"/>
</dbReference>
<keyword evidence="4" id="KW-1185">Reference proteome</keyword>
<organism evidence="3 4">
    <name type="scientific">Oceanisphaera marina</name>
    <dbReference type="NCBI Taxonomy" id="2017550"/>
    <lineage>
        <taxon>Bacteria</taxon>
        <taxon>Pseudomonadati</taxon>
        <taxon>Pseudomonadota</taxon>
        <taxon>Gammaproteobacteria</taxon>
        <taxon>Aeromonadales</taxon>
        <taxon>Aeromonadaceae</taxon>
        <taxon>Oceanisphaera</taxon>
    </lineage>
</organism>
<dbReference type="Proteomes" id="UP000646152">
    <property type="component" value="Unassembled WGS sequence"/>
</dbReference>
<feature type="region of interest" description="Disordered" evidence="1">
    <location>
        <begin position="17"/>
        <end position="65"/>
    </location>
</feature>
<dbReference type="PROSITE" id="PS50914">
    <property type="entry name" value="BON"/>
    <property type="match status" value="2"/>
</dbReference>
<protein>
    <submittedName>
        <fullName evidence="3">Molecular chaperone OsmY</fullName>
    </submittedName>
</protein>
<feature type="domain" description="BON" evidence="2">
    <location>
        <begin position="84"/>
        <end position="152"/>
    </location>
</feature>
<feature type="compositionally biased region" description="Basic and acidic residues" evidence="1">
    <location>
        <begin position="30"/>
        <end position="44"/>
    </location>
</feature>
<dbReference type="Gene3D" id="3.30.1340.30">
    <property type="match status" value="2"/>
</dbReference>
<proteinExistence type="predicted"/>
<dbReference type="NCBIfam" id="NF007858">
    <property type="entry name" value="PRK10568.1"/>
    <property type="match status" value="1"/>
</dbReference>